<name>A0A420VV51_9SPHI</name>
<dbReference type="AlphaFoldDB" id="A0A420VV51"/>
<gene>
    <name evidence="2" type="ORF">D7322_18385</name>
</gene>
<dbReference type="Pfam" id="PF08522">
    <property type="entry name" value="BT_3987-like_N"/>
    <property type="match status" value="1"/>
</dbReference>
<organism evidence="2 3">
    <name type="scientific">Sphingobacterium puteale</name>
    <dbReference type="NCBI Taxonomy" id="2420510"/>
    <lineage>
        <taxon>Bacteria</taxon>
        <taxon>Pseudomonadati</taxon>
        <taxon>Bacteroidota</taxon>
        <taxon>Sphingobacteriia</taxon>
        <taxon>Sphingobacteriales</taxon>
        <taxon>Sphingobacteriaceae</taxon>
        <taxon>Sphingobacterium</taxon>
    </lineage>
</organism>
<dbReference type="Gene3D" id="2.60.120.260">
    <property type="entry name" value="Galactose-binding domain-like"/>
    <property type="match status" value="1"/>
</dbReference>
<dbReference type="SUPFAM" id="SSF49785">
    <property type="entry name" value="Galactose-binding domain-like"/>
    <property type="match status" value="1"/>
</dbReference>
<evidence type="ECO:0000259" key="1">
    <source>
        <dbReference type="PROSITE" id="PS50022"/>
    </source>
</evidence>
<dbReference type="PROSITE" id="PS50022">
    <property type="entry name" value="FA58C_3"/>
    <property type="match status" value="1"/>
</dbReference>
<evidence type="ECO:0000313" key="3">
    <source>
        <dbReference type="Proteomes" id="UP000282423"/>
    </source>
</evidence>
<keyword evidence="3" id="KW-1185">Reference proteome</keyword>
<dbReference type="RefSeq" id="WP_121125702.1">
    <property type="nucleotide sequence ID" value="NZ_RBWS01000014.1"/>
</dbReference>
<proteinExistence type="predicted"/>
<feature type="domain" description="F5/8 type C" evidence="1">
    <location>
        <begin position="165"/>
        <end position="321"/>
    </location>
</feature>
<dbReference type="Proteomes" id="UP000282423">
    <property type="component" value="Unassembled WGS sequence"/>
</dbReference>
<sequence length="321" mass="36007">MKIITILSFLIALFTCLSCEKIDIPKQEEINNYNLVYMSAATRINNEIILYKDSTYRLTYGASFGGGIDYPSDNVKVDFEVNKDSVGAYNKINGTNYDILPESCFSLSAFTSSIDKNSLSTMPLSIQINPTKGMELFKTYLLPVSIRKIEGNAQINQNLATAYYLITSSLNLADFTDFDRSKWTVSQMSSEEKTGEGNGNGMAIHALDDDFNTFWHTQWNGGIAPAPHYLEIDLGETKVIHGISIVGRSGSNSGRPEVLKVEIRNSNNTAWTVVGEMPWSNNSTVQRQFFSKSYEARQFRITVLKNFNNQPFTHLANLNLF</sequence>
<dbReference type="Gene3D" id="2.60.40.1740">
    <property type="entry name" value="hypothetical protein (bacova_03559)"/>
    <property type="match status" value="1"/>
</dbReference>
<protein>
    <submittedName>
        <fullName evidence="2">DUF1735 domain-containing protein</fullName>
    </submittedName>
</protein>
<dbReference type="InterPro" id="IPR008979">
    <property type="entry name" value="Galactose-bd-like_sf"/>
</dbReference>
<comment type="caution">
    <text evidence="2">The sequence shown here is derived from an EMBL/GenBank/DDBJ whole genome shotgun (WGS) entry which is preliminary data.</text>
</comment>
<dbReference type="OrthoDB" id="1434826at2"/>
<dbReference type="EMBL" id="RBWS01000014">
    <property type="protein sequence ID" value="RKO70145.1"/>
    <property type="molecule type" value="Genomic_DNA"/>
</dbReference>
<reference evidence="2 3" key="1">
    <citation type="submission" date="2018-10" db="EMBL/GenBank/DDBJ databases">
        <title>Sphingobacterium sp. M05W1-28.</title>
        <authorList>
            <person name="Cai H."/>
        </authorList>
    </citation>
    <scope>NUCLEOTIDE SEQUENCE [LARGE SCALE GENOMIC DNA]</scope>
    <source>
        <strain evidence="2 3">M05W1-28</strain>
    </source>
</reference>
<accession>A0A420VV51</accession>
<dbReference type="InterPro" id="IPR000421">
    <property type="entry name" value="FA58C"/>
</dbReference>
<dbReference type="InterPro" id="IPR013728">
    <property type="entry name" value="BT_3987-like_N"/>
</dbReference>
<evidence type="ECO:0000313" key="2">
    <source>
        <dbReference type="EMBL" id="RKO70145.1"/>
    </source>
</evidence>
<dbReference type="Pfam" id="PF00754">
    <property type="entry name" value="F5_F8_type_C"/>
    <property type="match status" value="1"/>
</dbReference>